<feature type="transmembrane region" description="Helical" evidence="1">
    <location>
        <begin position="244"/>
        <end position="262"/>
    </location>
</feature>
<keyword evidence="1" id="KW-0472">Membrane</keyword>
<gene>
    <name evidence="3" type="ORF">K435DRAFT_805541</name>
</gene>
<keyword evidence="4" id="KW-1185">Reference proteome</keyword>
<accession>A0A4S8LAQ3</accession>
<feature type="transmembrane region" description="Helical" evidence="1">
    <location>
        <begin position="193"/>
        <end position="212"/>
    </location>
</feature>
<feature type="transmembrane region" description="Helical" evidence="1">
    <location>
        <begin position="136"/>
        <end position="165"/>
    </location>
</feature>
<feature type="domain" description="DUF6533" evidence="2">
    <location>
        <begin position="99"/>
        <end position="142"/>
    </location>
</feature>
<evidence type="ECO:0000313" key="4">
    <source>
        <dbReference type="Proteomes" id="UP000297245"/>
    </source>
</evidence>
<dbReference type="EMBL" id="ML179524">
    <property type="protein sequence ID" value="THU85887.1"/>
    <property type="molecule type" value="Genomic_DNA"/>
</dbReference>
<organism evidence="3 4">
    <name type="scientific">Dendrothele bispora (strain CBS 962.96)</name>
    <dbReference type="NCBI Taxonomy" id="1314807"/>
    <lineage>
        <taxon>Eukaryota</taxon>
        <taxon>Fungi</taxon>
        <taxon>Dikarya</taxon>
        <taxon>Basidiomycota</taxon>
        <taxon>Agaricomycotina</taxon>
        <taxon>Agaricomycetes</taxon>
        <taxon>Agaricomycetidae</taxon>
        <taxon>Agaricales</taxon>
        <taxon>Agaricales incertae sedis</taxon>
        <taxon>Dendrothele</taxon>
    </lineage>
</organism>
<sequence length="277" mass="31510">MSTGEENRVAYLPISAEMNQMMRKKLNLENMRPSGVVQTDHLDLTGSTTLELCFKFWETVFKVKKISPYKANGLPNLTHMIKVVNSQSELDSVRVENYLFLLAITLLYYDYFLTLDEEINFIWRRRRSWSSWLFFLNRYFVFFGNIVVVLSLFHPSFSLSLLFIISEPYPSSPPVQGCHAVPDVKNVANLEGAAGWEAIFLFDTLLFVMTILRAHKIQKELDVTSLKIGNRPSLLSIVVRDGSIYFAAMASANLLNIITFYIPGPSTKGAFAPLAGW</sequence>
<evidence type="ECO:0000259" key="2">
    <source>
        <dbReference type="Pfam" id="PF20151"/>
    </source>
</evidence>
<keyword evidence="1" id="KW-1133">Transmembrane helix</keyword>
<dbReference type="AlphaFoldDB" id="A0A4S8LAQ3"/>
<name>A0A4S8LAQ3_DENBC</name>
<proteinExistence type="predicted"/>
<protein>
    <recommendedName>
        <fullName evidence="2">DUF6533 domain-containing protein</fullName>
    </recommendedName>
</protein>
<reference evidence="3 4" key="1">
    <citation type="journal article" date="2019" name="Nat. Ecol. Evol.">
        <title>Megaphylogeny resolves global patterns of mushroom evolution.</title>
        <authorList>
            <person name="Varga T."/>
            <person name="Krizsan K."/>
            <person name="Foldi C."/>
            <person name="Dima B."/>
            <person name="Sanchez-Garcia M."/>
            <person name="Sanchez-Ramirez S."/>
            <person name="Szollosi G.J."/>
            <person name="Szarkandi J.G."/>
            <person name="Papp V."/>
            <person name="Albert L."/>
            <person name="Andreopoulos W."/>
            <person name="Angelini C."/>
            <person name="Antonin V."/>
            <person name="Barry K.W."/>
            <person name="Bougher N.L."/>
            <person name="Buchanan P."/>
            <person name="Buyck B."/>
            <person name="Bense V."/>
            <person name="Catcheside P."/>
            <person name="Chovatia M."/>
            <person name="Cooper J."/>
            <person name="Damon W."/>
            <person name="Desjardin D."/>
            <person name="Finy P."/>
            <person name="Geml J."/>
            <person name="Haridas S."/>
            <person name="Hughes K."/>
            <person name="Justo A."/>
            <person name="Karasinski D."/>
            <person name="Kautmanova I."/>
            <person name="Kiss B."/>
            <person name="Kocsube S."/>
            <person name="Kotiranta H."/>
            <person name="LaButti K.M."/>
            <person name="Lechner B.E."/>
            <person name="Liimatainen K."/>
            <person name="Lipzen A."/>
            <person name="Lukacs Z."/>
            <person name="Mihaltcheva S."/>
            <person name="Morgado L.N."/>
            <person name="Niskanen T."/>
            <person name="Noordeloos M.E."/>
            <person name="Ohm R.A."/>
            <person name="Ortiz-Santana B."/>
            <person name="Ovrebo C."/>
            <person name="Racz N."/>
            <person name="Riley R."/>
            <person name="Savchenko A."/>
            <person name="Shiryaev A."/>
            <person name="Soop K."/>
            <person name="Spirin V."/>
            <person name="Szebenyi C."/>
            <person name="Tomsovsky M."/>
            <person name="Tulloss R.E."/>
            <person name="Uehling J."/>
            <person name="Grigoriev I.V."/>
            <person name="Vagvolgyi C."/>
            <person name="Papp T."/>
            <person name="Martin F.M."/>
            <person name="Miettinen O."/>
            <person name="Hibbett D.S."/>
            <person name="Nagy L.G."/>
        </authorList>
    </citation>
    <scope>NUCLEOTIDE SEQUENCE [LARGE SCALE GENOMIC DNA]</scope>
    <source>
        <strain evidence="3 4">CBS 962.96</strain>
    </source>
</reference>
<dbReference type="Proteomes" id="UP000297245">
    <property type="component" value="Unassembled WGS sequence"/>
</dbReference>
<dbReference type="Pfam" id="PF20151">
    <property type="entry name" value="DUF6533"/>
    <property type="match status" value="1"/>
</dbReference>
<keyword evidence="1" id="KW-0812">Transmembrane</keyword>
<dbReference type="InterPro" id="IPR045340">
    <property type="entry name" value="DUF6533"/>
</dbReference>
<dbReference type="OrthoDB" id="2686513at2759"/>
<evidence type="ECO:0000256" key="1">
    <source>
        <dbReference type="SAM" id="Phobius"/>
    </source>
</evidence>
<evidence type="ECO:0000313" key="3">
    <source>
        <dbReference type="EMBL" id="THU85887.1"/>
    </source>
</evidence>